<evidence type="ECO:0000259" key="2">
    <source>
        <dbReference type="Pfam" id="PF18662"/>
    </source>
</evidence>
<evidence type="ECO:0008006" key="4">
    <source>
        <dbReference type="Google" id="ProtNLM"/>
    </source>
</evidence>
<proteinExistence type="predicted"/>
<dbReference type="AlphaFoldDB" id="A0A6N3FCD6"/>
<dbReference type="Pfam" id="PF06048">
    <property type="entry name" value="DUF927"/>
    <property type="match status" value="1"/>
</dbReference>
<feature type="domain" description="Cch helix turn helix" evidence="2">
    <location>
        <begin position="504"/>
        <end position="600"/>
    </location>
</feature>
<reference evidence="3" key="1">
    <citation type="submission" date="2019-11" db="EMBL/GenBank/DDBJ databases">
        <authorList>
            <person name="Feng L."/>
        </authorList>
    </citation>
    <scope>NUCLEOTIDE SEQUENCE</scope>
    <source>
        <strain evidence="3">FplautiiLFYP42</strain>
    </source>
</reference>
<accession>A0A6N3FCD6</accession>
<dbReference type="InterPro" id="IPR040538">
    <property type="entry name" value="Cch_HTH"/>
</dbReference>
<dbReference type="Pfam" id="PF18662">
    <property type="entry name" value="HTH_56"/>
    <property type="match status" value="1"/>
</dbReference>
<organism evidence="3">
    <name type="scientific">Flavonifractor plautii</name>
    <name type="common">Fusobacterium plautii</name>
    <dbReference type="NCBI Taxonomy" id="292800"/>
    <lineage>
        <taxon>Bacteria</taxon>
        <taxon>Bacillati</taxon>
        <taxon>Bacillota</taxon>
        <taxon>Clostridia</taxon>
        <taxon>Eubacteriales</taxon>
        <taxon>Oscillospiraceae</taxon>
        <taxon>Flavonifractor</taxon>
    </lineage>
</organism>
<name>A0A6N3FCD6_FLAPL</name>
<evidence type="ECO:0000259" key="1">
    <source>
        <dbReference type="Pfam" id="PF06048"/>
    </source>
</evidence>
<dbReference type="EMBL" id="CACRUB010000046">
    <property type="protein sequence ID" value="VYU49742.1"/>
    <property type="molecule type" value="Genomic_DNA"/>
</dbReference>
<gene>
    <name evidence="3" type="ORF">FPLFYP42_02529</name>
</gene>
<feature type="domain" description="DUF927" evidence="1">
    <location>
        <begin position="98"/>
        <end position="367"/>
    </location>
</feature>
<dbReference type="InterPro" id="IPR009270">
    <property type="entry name" value="DUF927"/>
</dbReference>
<evidence type="ECO:0000313" key="3">
    <source>
        <dbReference type="EMBL" id="VYU49742.1"/>
    </source>
</evidence>
<sequence>MEEIPAYTRDDYLTSTEPFEYLYAHKENKFELKQLLGRMSAQAQTVGVRNLAALFKAYLETVSGSVAPGFNRTDFTGQALELDCGGWTATDTGIYGTDKMGFEVVACYHPIMPVQRLVNVDTREHKVMLAYRLSRRWDIVIVDRNVISDSRSIIGLSKYGIMVNSETGKALVRYLADVEQLNYDLIPEVSSVGRLGWIEEYGFSPYEEELVFDGEETYRTRFESIREHGSREAWLDCARAVRSGKTPGNVIARIVLAASFASVLVGPCRCLPFFVHLWGGSETGKSLSLVLAASVWANPEIGVYIQTFNATEVGKELGAAFCNSLPLIIDELQLVKDNRKDFDRMIYQLSEGVGRARGRKQGGLQKTPTWRNCVITTGEFPIISANSGEGAVNRTIEVDCHDTKLFDEPKKTATSLYANYGFAGREFVDHLMEDGVIERVQKLQEDLQKAIKTGDTMDKQTASAALILAADRLSEEWIFQDGVLLQPDDIRPYLVSKETVNQNARALQYLYDFININQSRFSPGADAHQGEVWGDLDDDYAYIIRSKFDQILQDEGYNASAFLGWAKNNNLILPGKDGKMTRTKRINGRVSRCIWLKMDNYLNDFEENVEELLP</sequence>
<protein>
    <recommendedName>
        <fullName evidence="4">Superfamily II helicase and inactivated derivatives</fullName>
    </recommendedName>
</protein>